<sequence length="439" mass="49368">MPGIPKLSLVEGGFEELSLELAEYLDKLRGEGSNVLSEVTPLTAEQVTEEQPEPTRKTDIDAVLKKLVTASSALNTAPERELQAAYNLLIHLVGQAEEPSRYLPPVCRNLTSPITSSPQNGTGIALGILGTLFNTLDADDDVRFHVLLSIVELLKRTGNYEHIRPQLQNLDAWLAEWEMEPAEERQLFRILSECASTSGEPEESYMYLLKAVRTLQSEPTSQQARDLSLNALKTALQSEKHFDFQDLTTLSSIQALRESDETWSDLLELFVDQTYEDLQDFKDGNNTFLADQGLNEDVLDKKMRLLTLATLAAQASETRTIPYSHIAKALSIPGEDVEMWVIDSIRSGLVEGKLSQQREEFLVHRATHRTFGDKQWREIASRLETWKASLRNVLEVVRQQKEEFVREKEAEAEGPTRQNAWGGGRNYGNRGQRGGEMVV</sequence>
<evidence type="ECO:0000256" key="6">
    <source>
        <dbReference type="SAM" id="MobiDB-lite"/>
    </source>
</evidence>
<dbReference type="HAMAP" id="MF_03012">
    <property type="entry name" value="eIF3m"/>
    <property type="match status" value="1"/>
</dbReference>
<feature type="compositionally biased region" description="Gly residues" evidence="6">
    <location>
        <begin position="421"/>
        <end position="439"/>
    </location>
</feature>
<comment type="similarity">
    <text evidence="1">Belongs to the CSN7/EIF3M family. CSN7 subfamily.</text>
</comment>
<dbReference type="InterPro" id="IPR016024">
    <property type="entry name" value="ARM-type_fold"/>
</dbReference>
<dbReference type="SMART" id="SM00088">
    <property type="entry name" value="PINT"/>
    <property type="match status" value="1"/>
</dbReference>
<dbReference type="GO" id="GO:0071541">
    <property type="term" value="C:eukaryotic translation initiation factor 3 complex, eIF3m"/>
    <property type="evidence" value="ECO:0007669"/>
    <property type="project" value="UniProtKB-UniRule"/>
</dbReference>
<dbReference type="PANTHER" id="PTHR15350:SF2">
    <property type="entry name" value="EUKARYOTIC TRANSLATION INITIATION FACTOR 3 SUBUNIT M"/>
    <property type="match status" value="1"/>
</dbReference>
<comment type="similarity">
    <text evidence="5">Belongs to the eIF-3 subunit M family.</text>
</comment>
<dbReference type="EMBL" id="JAVRQU010000028">
    <property type="protein sequence ID" value="KAK5689857.1"/>
    <property type="molecule type" value="Genomic_DNA"/>
</dbReference>
<evidence type="ECO:0000313" key="9">
    <source>
        <dbReference type="Proteomes" id="UP001310594"/>
    </source>
</evidence>
<accession>A0AAN7VKR7</accession>
<comment type="subunit">
    <text evidence="5">Component of the eukaryotic translation initiation factor 3 (eIF-3) complex.</text>
</comment>
<keyword evidence="4 5" id="KW-0648">Protein biosynthesis</keyword>
<gene>
    <name evidence="8" type="ORF">LTR97_012617</name>
</gene>
<organism evidence="8 9">
    <name type="scientific">Elasticomyces elasticus</name>
    <dbReference type="NCBI Taxonomy" id="574655"/>
    <lineage>
        <taxon>Eukaryota</taxon>
        <taxon>Fungi</taxon>
        <taxon>Dikarya</taxon>
        <taxon>Ascomycota</taxon>
        <taxon>Pezizomycotina</taxon>
        <taxon>Dothideomycetes</taxon>
        <taxon>Dothideomycetidae</taxon>
        <taxon>Mycosphaerellales</taxon>
        <taxon>Teratosphaeriaceae</taxon>
        <taxon>Elasticomyces</taxon>
    </lineage>
</organism>
<proteinExistence type="inferred from homology"/>
<dbReference type="PANTHER" id="PTHR15350">
    <property type="entry name" value="COP9 SIGNALOSOME COMPLEX SUBUNIT 7/DENDRITIC CELL PROTEIN GA17"/>
    <property type="match status" value="1"/>
</dbReference>
<dbReference type="PROSITE" id="PS50250">
    <property type="entry name" value="PCI"/>
    <property type="match status" value="1"/>
</dbReference>
<evidence type="ECO:0000259" key="7">
    <source>
        <dbReference type="PROSITE" id="PS50250"/>
    </source>
</evidence>
<evidence type="ECO:0000256" key="2">
    <source>
        <dbReference type="ARBA" id="ARBA00022490"/>
    </source>
</evidence>
<dbReference type="InterPro" id="IPR040750">
    <property type="entry name" value="eIF3m_C_helix"/>
</dbReference>
<evidence type="ECO:0000256" key="4">
    <source>
        <dbReference type="ARBA" id="ARBA00022917"/>
    </source>
</evidence>
<dbReference type="GO" id="GO:0003743">
    <property type="term" value="F:translation initiation factor activity"/>
    <property type="evidence" value="ECO:0007669"/>
    <property type="project" value="UniProtKB-UniRule"/>
</dbReference>
<keyword evidence="2 5" id="KW-0963">Cytoplasm</keyword>
<dbReference type="Proteomes" id="UP001310594">
    <property type="component" value="Unassembled WGS sequence"/>
</dbReference>
<name>A0AAN7VKR7_9PEZI</name>
<protein>
    <recommendedName>
        <fullName evidence="5">Eukaryotic translation initiation factor 3 subunit M</fullName>
        <shortName evidence="5">eIF3m</shortName>
    </recommendedName>
</protein>
<dbReference type="InterPro" id="IPR000717">
    <property type="entry name" value="PCI_dom"/>
</dbReference>
<keyword evidence="3 5" id="KW-0396">Initiation factor</keyword>
<dbReference type="Pfam" id="PF01399">
    <property type="entry name" value="PCI"/>
    <property type="match status" value="1"/>
</dbReference>
<evidence type="ECO:0000256" key="5">
    <source>
        <dbReference type="HAMAP-Rule" id="MF_03012"/>
    </source>
</evidence>
<comment type="subcellular location">
    <subcellularLocation>
        <location evidence="5">Cytoplasm</location>
    </subcellularLocation>
</comment>
<feature type="domain" description="PCI" evidence="7">
    <location>
        <begin position="200"/>
        <end position="368"/>
    </location>
</feature>
<evidence type="ECO:0000256" key="3">
    <source>
        <dbReference type="ARBA" id="ARBA00022540"/>
    </source>
</evidence>
<comment type="caution">
    <text evidence="8">The sequence shown here is derived from an EMBL/GenBank/DDBJ whole genome shotgun (WGS) entry which is preliminary data.</text>
</comment>
<dbReference type="GO" id="GO:0033290">
    <property type="term" value="C:eukaryotic 48S preinitiation complex"/>
    <property type="evidence" value="ECO:0007669"/>
    <property type="project" value="UniProtKB-UniRule"/>
</dbReference>
<dbReference type="InterPro" id="IPR027528">
    <property type="entry name" value="eIF3m"/>
</dbReference>
<dbReference type="SUPFAM" id="SSF48371">
    <property type="entry name" value="ARM repeat"/>
    <property type="match status" value="1"/>
</dbReference>
<evidence type="ECO:0000256" key="1">
    <source>
        <dbReference type="ARBA" id="ARBA00008482"/>
    </source>
</evidence>
<dbReference type="Pfam" id="PF18005">
    <property type="entry name" value="eIF3m_C_helix"/>
    <property type="match status" value="1"/>
</dbReference>
<comment type="function">
    <text evidence="5">Component of the eukaryotic translation initiation factor 3 (eIF-3) complex, which is involved in protein synthesis of a specialized repertoire of mRNAs and, together with other initiation factors, stimulates binding of mRNA and methionyl-tRNAi to the 40S ribosome. The eIF-3 complex specifically targets and initiates translation of a subset of mRNAs involved in cell proliferation.</text>
</comment>
<dbReference type="AlphaFoldDB" id="A0AAN7VKR7"/>
<evidence type="ECO:0000313" key="8">
    <source>
        <dbReference type="EMBL" id="KAK5689857.1"/>
    </source>
</evidence>
<dbReference type="InterPro" id="IPR045237">
    <property type="entry name" value="COPS7/eIF3m"/>
</dbReference>
<dbReference type="GO" id="GO:0016282">
    <property type="term" value="C:eukaryotic 43S preinitiation complex"/>
    <property type="evidence" value="ECO:0007669"/>
    <property type="project" value="UniProtKB-UniRule"/>
</dbReference>
<reference evidence="8" key="1">
    <citation type="submission" date="2023-08" db="EMBL/GenBank/DDBJ databases">
        <title>Black Yeasts Isolated from many extreme environments.</title>
        <authorList>
            <person name="Coleine C."/>
            <person name="Stajich J.E."/>
            <person name="Selbmann L."/>
        </authorList>
    </citation>
    <scope>NUCLEOTIDE SEQUENCE</scope>
    <source>
        <strain evidence="8">CCFEE 5810</strain>
    </source>
</reference>
<feature type="region of interest" description="Disordered" evidence="6">
    <location>
        <begin position="407"/>
        <end position="439"/>
    </location>
</feature>
<dbReference type="GO" id="GO:0001732">
    <property type="term" value="P:formation of cytoplasmic translation initiation complex"/>
    <property type="evidence" value="ECO:0007669"/>
    <property type="project" value="UniProtKB-UniRule"/>
</dbReference>